<accession>A0ABX5Q331</accession>
<sequence>MLFEINWSTTAQEQLFLIYEYYSEKLSSKTASKLIRGIINESLSLKQTPYLGQKEVLLENRSKDFRYLIHKNYKIIYVIDEEIYTIKIYDVFDVRQSPNKLFRNI</sequence>
<keyword evidence="3" id="KW-1185">Reference proteome</keyword>
<dbReference type="Gene3D" id="3.30.2310.20">
    <property type="entry name" value="RelE-like"/>
    <property type="match status" value="1"/>
</dbReference>
<protein>
    <submittedName>
        <fullName evidence="2">Plasmid stabilization system protein ParE</fullName>
    </submittedName>
</protein>
<dbReference type="Proteomes" id="UP000248584">
    <property type="component" value="Unassembled WGS sequence"/>
</dbReference>
<dbReference type="SUPFAM" id="SSF143011">
    <property type="entry name" value="RelE-like"/>
    <property type="match status" value="1"/>
</dbReference>
<evidence type="ECO:0000313" key="3">
    <source>
        <dbReference type="Proteomes" id="UP000248584"/>
    </source>
</evidence>
<proteinExistence type="predicted"/>
<organism evidence="2 3">
    <name type="scientific">Nonlabens dokdonensis</name>
    <dbReference type="NCBI Taxonomy" id="328515"/>
    <lineage>
        <taxon>Bacteria</taxon>
        <taxon>Pseudomonadati</taxon>
        <taxon>Bacteroidota</taxon>
        <taxon>Flavobacteriia</taxon>
        <taxon>Flavobacteriales</taxon>
        <taxon>Flavobacteriaceae</taxon>
        <taxon>Nonlabens</taxon>
    </lineage>
</organism>
<dbReference type="InterPro" id="IPR007712">
    <property type="entry name" value="RelE/ParE_toxin"/>
</dbReference>
<keyword evidence="1" id="KW-1277">Toxin-antitoxin system</keyword>
<dbReference type="EMBL" id="QKZR01000001">
    <property type="protein sequence ID" value="PZX44354.1"/>
    <property type="molecule type" value="Genomic_DNA"/>
</dbReference>
<evidence type="ECO:0000256" key="1">
    <source>
        <dbReference type="ARBA" id="ARBA00022649"/>
    </source>
</evidence>
<dbReference type="InterPro" id="IPR035093">
    <property type="entry name" value="RelE/ParE_toxin_dom_sf"/>
</dbReference>
<comment type="caution">
    <text evidence="2">The sequence shown here is derived from an EMBL/GenBank/DDBJ whole genome shotgun (WGS) entry which is preliminary data.</text>
</comment>
<reference evidence="2 3" key="1">
    <citation type="submission" date="2018-06" db="EMBL/GenBank/DDBJ databases">
        <title>Genomic Encyclopedia of Archaeal and Bacterial Type Strains, Phase II (KMG-II): from individual species to whole genera.</title>
        <authorList>
            <person name="Goeker M."/>
        </authorList>
    </citation>
    <scope>NUCLEOTIDE SEQUENCE [LARGE SCALE GENOMIC DNA]</scope>
    <source>
        <strain evidence="2 3">DSM 17205</strain>
    </source>
</reference>
<dbReference type="RefSeq" id="WP_015362204.1">
    <property type="nucleotide sequence ID" value="NZ_QKZR01000001.1"/>
</dbReference>
<name>A0ABX5Q331_9FLAO</name>
<gene>
    <name evidence="2" type="ORF">LX97_01365</name>
</gene>
<dbReference type="Pfam" id="PF05016">
    <property type="entry name" value="ParE_toxin"/>
    <property type="match status" value="1"/>
</dbReference>
<evidence type="ECO:0000313" key="2">
    <source>
        <dbReference type="EMBL" id="PZX44354.1"/>
    </source>
</evidence>